<reference evidence="3" key="1">
    <citation type="submission" date="2021-11" db="EMBL/GenBank/DDBJ databases">
        <authorList>
            <person name="Schell T."/>
        </authorList>
    </citation>
    <scope>NUCLEOTIDE SEQUENCE</scope>
    <source>
        <strain evidence="3">M5</strain>
    </source>
</reference>
<dbReference type="OrthoDB" id="6379656at2759"/>
<comment type="caution">
    <text evidence="3">The sequence shown here is derived from an EMBL/GenBank/DDBJ whole genome shotgun (WGS) entry which is preliminary data.</text>
</comment>
<keyword evidence="2" id="KW-0812">Transmembrane</keyword>
<sequence>MNLFNTRRRSRLLIWWILMTIVMMVIQGQMDRQIPSRQQYHQFGDPELREKDEFDHYNEGGLDEKYSRPYGPRPQRPSFSSMEKISRMGEDFKLHMQNLRSMISGQTRSNSYEESSSSSYAGCCDKLDFNTVVPGFVLVAVSYMLLFLLNATVTSGRRRRMVTSSREEEEISMLSEGEPNLLPSLIEYMANYVTENMKKLVFVLMGLVSSLVIVSHTTYGQNGSAEAVEVTDKPESENSVDFETTIDDELESERQLKRLLKYVTPLMAILRKNPVSRNDPSGRKNKKKYYDPYYDDFNLDRNTYDNYDRNGYGGGGGYCCQQKDDLLPLLALLGLAGLLLYLIVIASTTTAAAVRLKKRSEDEGNWILENDENIGKVICYSLPDGGSSKW</sequence>
<evidence type="ECO:0000313" key="4">
    <source>
        <dbReference type="Proteomes" id="UP000789390"/>
    </source>
</evidence>
<feature type="transmembrane region" description="Helical" evidence="2">
    <location>
        <begin position="12"/>
        <end position="30"/>
    </location>
</feature>
<evidence type="ECO:0000313" key="3">
    <source>
        <dbReference type="EMBL" id="CAH0098190.1"/>
    </source>
</evidence>
<accession>A0A8J2WE49</accession>
<name>A0A8J2WE49_9CRUS</name>
<feature type="region of interest" description="Disordered" evidence="1">
    <location>
        <begin position="59"/>
        <end position="80"/>
    </location>
</feature>
<dbReference type="PANTHER" id="PTHR41158:SF2">
    <property type="entry name" value="AGAP010294-PA"/>
    <property type="match status" value="1"/>
</dbReference>
<dbReference type="PANTHER" id="PTHR41158">
    <property type="entry name" value="AGAP010294-PA"/>
    <property type="match status" value="1"/>
</dbReference>
<feature type="transmembrane region" description="Helical" evidence="2">
    <location>
        <begin position="331"/>
        <end position="354"/>
    </location>
</feature>
<dbReference type="Proteomes" id="UP000789390">
    <property type="component" value="Unassembled WGS sequence"/>
</dbReference>
<feature type="transmembrane region" description="Helical" evidence="2">
    <location>
        <begin position="132"/>
        <end position="151"/>
    </location>
</feature>
<dbReference type="EMBL" id="CAKKLH010000001">
    <property type="protein sequence ID" value="CAH0098190.1"/>
    <property type="molecule type" value="Genomic_DNA"/>
</dbReference>
<proteinExistence type="predicted"/>
<organism evidence="3 4">
    <name type="scientific">Daphnia galeata</name>
    <dbReference type="NCBI Taxonomy" id="27404"/>
    <lineage>
        <taxon>Eukaryota</taxon>
        <taxon>Metazoa</taxon>
        <taxon>Ecdysozoa</taxon>
        <taxon>Arthropoda</taxon>
        <taxon>Crustacea</taxon>
        <taxon>Branchiopoda</taxon>
        <taxon>Diplostraca</taxon>
        <taxon>Cladocera</taxon>
        <taxon>Anomopoda</taxon>
        <taxon>Daphniidae</taxon>
        <taxon>Daphnia</taxon>
    </lineage>
</organism>
<evidence type="ECO:0000256" key="1">
    <source>
        <dbReference type="SAM" id="MobiDB-lite"/>
    </source>
</evidence>
<dbReference type="AlphaFoldDB" id="A0A8J2WE49"/>
<protein>
    <submittedName>
        <fullName evidence="3">Uncharacterized protein</fullName>
    </submittedName>
</protein>
<feature type="transmembrane region" description="Helical" evidence="2">
    <location>
        <begin position="200"/>
        <end position="219"/>
    </location>
</feature>
<evidence type="ECO:0000256" key="2">
    <source>
        <dbReference type="SAM" id="Phobius"/>
    </source>
</evidence>
<keyword evidence="4" id="KW-1185">Reference proteome</keyword>
<keyword evidence="2" id="KW-1133">Transmembrane helix</keyword>
<keyword evidence="2" id="KW-0472">Membrane</keyword>
<gene>
    <name evidence="3" type="ORF">DGAL_LOCUS237</name>
</gene>